<evidence type="ECO:0000313" key="2">
    <source>
        <dbReference type="EMBL" id="PSR74946.1"/>
    </source>
</evidence>
<organism evidence="2 3">
    <name type="scientific">Hermanssonia centrifuga</name>
    <dbReference type="NCBI Taxonomy" id="98765"/>
    <lineage>
        <taxon>Eukaryota</taxon>
        <taxon>Fungi</taxon>
        <taxon>Dikarya</taxon>
        <taxon>Basidiomycota</taxon>
        <taxon>Agaricomycotina</taxon>
        <taxon>Agaricomycetes</taxon>
        <taxon>Polyporales</taxon>
        <taxon>Meruliaceae</taxon>
        <taxon>Hermanssonia</taxon>
    </lineage>
</organism>
<dbReference type="InterPro" id="IPR002156">
    <property type="entry name" value="RNaseH_domain"/>
</dbReference>
<dbReference type="GO" id="GO:0003676">
    <property type="term" value="F:nucleic acid binding"/>
    <property type="evidence" value="ECO:0007669"/>
    <property type="project" value="InterPro"/>
</dbReference>
<dbReference type="PROSITE" id="PS50879">
    <property type="entry name" value="RNASE_H_1"/>
    <property type="match status" value="1"/>
</dbReference>
<dbReference type="SUPFAM" id="SSF53098">
    <property type="entry name" value="Ribonuclease H-like"/>
    <property type="match status" value="1"/>
</dbReference>
<name>A0A2R6NQR9_9APHY</name>
<dbReference type="GO" id="GO:0004523">
    <property type="term" value="F:RNA-DNA hybrid ribonuclease activity"/>
    <property type="evidence" value="ECO:0007669"/>
    <property type="project" value="InterPro"/>
</dbReference>
<evidence type="ECO:0000259" key="1">
    <source>
        <dbReference type="PROSITE" id="PS50879"/>
    </source>
</evidence>
<dbReference type="Proteomes" id="UP000186601">
    <property type="component" value="Unassembled WGS sequence"/>
</dbReference>
<dbReference type="AlphaFoldDB" id="A0A2R6NQR9"/>
<gene>
    <name evidence="2" type="ORF">PHLCEN_2v9435</name>
</gene>
<sequence>MPSHGTFPLAKRSMASAANDGMGRADIRIFSDASRMESGLGSAAVLYCPGHPEMVLRVHFPASVHTLTSLDGEIIGLTLALILLGHFLSRADTAKACRVSIGCDNTSAIDFSRKRTSRTEVVLNSLMAQLKSSRPQVKLSFHHVKGHSGIPGNQRANAEARRVAQDETCSTAMRLPPSLRRLRG</sequence>
<evidence type="ECO:0000313" key="3">
    <source>
        <dbReference type="Proteomes" id="UP000186601"/>
    </source>
</evidence>
<dbReference type="Pfam" id="PF00075">
    <property type="entry name" value="RNase_H"/>
    <property type="match status" value="1"/>
</dbReference>
<reference evidence="2 3" key="1">
    <citation type="submission" date="2018-02" db="EMBL/GenBank/DDBJ databases">
        <title>Genome sequence of the basidiomycete white-rot fungus Phlebia centrifuga.</title>
        <authorList>
            <person name="Granchi Z."/>
            <person name="Peng M."/>
            <person name="de Vries R.P."/>
            <person name="Hilden K."/>
            <person name="Makela M.R."/>
            <person name="Grigoriev I."/>
            <person name="Riley R."/>
        </authorList>
    </citation>
    <scope>NUCLEOTIDE SEQUENCE [LARGE SCALE GENOMIC DNA]</scope>
    <source>
        <strain evidence="2 3">FBCC195</strain>
    </source>
</reference>
<dbReference type="OrthoDB" id="3265515at2759"/>
<dbReference type="InterPro" id="IPR036397">
    <property type="entry name" value="RNaseH_sf"/>
</dbReference>
<protein>
    <recommendedName>
        <fullName evidence="1">RNase H type-1 domain-containing protein</fullName>
    </recommendedName>
</protein>
<keyword evidence="3" id="KW-1185">Reference proteome</keyword>
<comment type="caution">
    <text evidence="2">The sequence shown here is derived from an EMBL/GenBank/DDBJ whole genome shotgun (WGS) entry which is preliminary data.</text>
</comment>
<proteinExistence type="predicted"/>
<accession>A0A2R6NQR9</accession>
<dbReference type="Gene3D" id="3.30.420.10">
    <property type="entry name" value="Ribonuclease H-like superfamily/Ribonuclease H"/>
    <property type="match status" value="1"/>
</dbReference>
<dbReference type="CDD" id="cd09276">
    <property type="entry name" value="Rnase_HI_RT_non_LTR"/>
    <property type="match status" value="1"/>
</dbReference>
<feature type="domain" description="RNase H type-1" evidence="1">
    <location>
        <begin position="23"/>
        <end position="165"/>
    </location>
</feature>
<dbReference type="EMBL" id="MLYV02000943">
    <property type="protein sequence ID" value="PSR74946.1"/>
    <property type="molecule type" value="Genomic_DNA"/>
</dbReference>
<dbReference type="InterPro" id="IPR012337">
    <property type="entry name" value="RNaseH-like_sf"/>
</dbReference>